<dbReference type="Ensembl" id="ENSANAT00000029303.1">
    <property type="protein sequence ID" value="ENSANAP00000011492.1"/>
    <property type="gene ID" value="ENSANAG00000023700.1"/>
</dbReference>
<proteinExistence type="predicted"/>
<evidence type="ECO:0000313" key="1">
    <source>
        <dbReference type="Ensembl" id="ENSANAP00000011492.1"/>
    </source>
</evidence>
<sequence>MGKSGWGSGRAAVAAGQLDSMTSGVILSSAGSALGAWLGSFRTLS</sequence>
<dbReference type="Proteomes" id="UP000233020">
    <property type="component" value="Unplaced"/>
</dbReference>
<evidence type="ECO:0008006" key="3">
    <source>
        <dbReference type="Google" id="ProtNLM"/>
    </source>
</evidence>
<organism evidence="1 2">
    <name type="scientific">Aotus nancymaae</name>
    <name type="common">Ma's night monkey</name>
    <dbReference type="NCBI Taxonomy" id="37293"/>
    <lineage>
        <taxon>Eukaryota</taxon>
        <taxon>Metazoa</taxon>
        <taxon>Chordata</taxon>
        <taxon>Craniata</taxon>
        <taxon>Vertebrata</taxon>
        <taxon>Euteleostomi</taxon>
        <taxon>Mammalia</taxon>
        <taxon>Eutheria</taxon>
        <taxon>Euarchontoglires</taxon>
        <taxon>Primates</taxon>
        <taxon>Haplorrhini</taxon>
        <taxon>Platyrrhini</taxon>
        <taxon>Aotidae</taxon>
        <taxon>Aotus</taxon>
    </lineage>
</organism>
<keyword evidence="2" id="KW-1185">Reference proteome</keyword>
<name>A0A2K5CS12_AOTNA</name>
<accession>A0A2K5CS12</accession>
<protein>
    <recommendedName>
        <fullName evidence="3">Interferon alpha inducible protein 27 like 1</fullName>
    </recommendedName>
</protein>
<reference evidence="1" key="1">
    <citation type="submission" date="2025-08" db="UniProtKB">
        <authorList>
            <consortium name="Ensembl"/>
        </authorList>
    </citation>
    <scope>IDENTIFICATION</scope>
</reference>
<reference evidence="1" key="2">
    <citation type="submission" date="2025-09" db="UniProtKB">
        <authorList>
            <consortium name="Ensembl"/>
        </authorList>
    </citation>
    <scope>IDENTIFICATION</scope>
</reference>
<dbReference type="AlphaFoldDB" id="A0A2K5CS12"/>
<evidence type="ECO:0000313" key="2">
    <source>
        <dbReference type="Proteomes" id="UP000233020"/>
    </source>
</evidence>